<sequence>MQLRPNTCRCLMIVGFCPPSSLIFRQCWRSRWQEKQNFQSPLKLGDNGGIFQTKIELISFFVKIYTK</sequence>
<dbReference type="EMBL" id="CP017708">
    <property type="protein sequence ID" value="AOY83602.1"/>
    <property type="molecule type" value="Genomic_DNA"/>
</dbReference>
<organism evidence="1 2">
    <name type="scientific">Moorena producens (strain JHB)</name>
    <dbReference type="NCBI Taxonomy" id="1454205"/>
    <lineage>
        <taxon>Bacteria</taxon>
        <taxon>Bacillati</taxon>
        <taxon>Cyanobacteriota</taxon>
        <taxon>Cyanophyceae</taxon>
        <taxon>Coleofasciculales</taxon>
        <taxon>Coleofasciculaceae</taxon>
        <taxon>Moorena</taxon>
    </lineage>
</organism>
<gene>
    <name evidence="1" type="ORF">BJP36_30470</name>
</gene>
<dbReference type="AlphaFoldDB" id="A0A1D9G7I3"/>
<name>A0A1D9G7I3_MOOP1</name>
<reference evidence="2" key="1">
    <citation type="submission" date="2016-10" db="EMBL/GenBank/DDBJ databases">
        <title>Comparative genomics uncovers the prolific and rare metabolic potential of the cyanobacterial genus Moorea.</title>
        <authorList>
            <person name="Leao T."/>
            <person name="Castelao G."/>
            <person name="Korobeynikov A."/>
            <person name="Monroe E.A."/>
            <person name="Podell S."/>
            <person name="Glukhov E."/>
            <person name="Allen E."/>
            <person name="Gerwick W.H."/>
            <person name="Gerwick L."/>
        </authorList>
    </citation>
    <scope>NUCLEOTIDE SEQUENCE [LARGE SCALE GENOMIC DNA]</scope>
    <source>
        <strain evidence="2">JHB</strain>
    </source>
</reference>
<dbReference type="Proteomes" id="UP000176944">
    <property type="component" value="Chromosome"/>
</dbReference>
<protein>
    <submittedName>
        <fullName evidence="1">Uncharacterized protein</fullName>
    </submittedName>
</protein>
<accession>A0A1D9G7I3</accession>
<proteinExistence type="predicted"/>
<evidence type="ECO:0000313" key="2">
    <source>
        <dbReference type="Proteomes" id="UP000176944"/>
    </source>
</evidence>
<evidence type="ECO:0000313" key="1">
    <source>
        <dbReference type="EMBL" id="AOY83602.1"/>
    </source>
</evidence>